<dbReference type="PANTHER" id="PTHR30047">
    <property type="entry name" value="HIGH-AFFINITY CHOLINE TRANSPORT PROTEIN-RELATED"/>
    <property type="match status" value="1"/>
</dbReference>
<evidence type="ECO:0000256" key="5">
    <source>
        <dbReference type="ARBA" id="ARBA00022692"/>
    </source>
</evidence>
<evidence type="ECO:0000256" key="2">
    <source>
        <dbReference type="ARBA" id="ARBA00005658"/>
    </source>
</evidence>
<keyword evidence="7 8" id="KW-0472">Membrane</keyword>
<feature type="transmembrane region" description="Helical" evidence="8">
    <location>
        <begin position="322"/>
        <end position="342"/>
    </location>
</feature>
<feature type="transmembrane region" description="Helical" evidence="8">
    <location>
        <begin position="197"/>
        <end position="223"/>
    </location>
</feature>
<feature type="transmembrane region" description="Helical" evidence="8">
    <location>
        <begin position="235"/>
        <end position="256"/>
    </location>
</feature>
<dbReference type="NCBIfam" id="TIGR00842">
    <property type="entry name" value="bcct"/>
    <property type="match status" value="1"/>
</dbReference>
<evidence type="ECO:0000313" key="9">
    <source>
        <dbReference type="EMBL" id="QRV02630.1"/>
    </source>
</evidence>
<dbReference type="NCBIfam" id="NF007399">
    <property type="entry name" value="PRK09928.1"/>
    <property type="match status" value="1"/>
</dbReference>
<dbReference type="PANTHER" id="PTHR30047:SF7">
    <property type="entry name" value="HIGH-AFFINITY CHOLINE TRANSPORT PROTEIN"/>
    <property type="match status" value="1"/>
</dbReference>
<organism evidence="9 10">
    <name type="scientific">Arcanobacterium phocisimile</name>
    <dbReference type="NCBI Taxonomy" id="1302235"/>
    <lineage>
        <taxon>Bacteria</taxon>
        <taxon>Bacillati</taxon>
        <taxon>Actinomycetota</taxon>
        <taxon>Actinomycetes</taxon>
        <taxon>Actinomycetales</taxon>
        <taxon>Actinomycetaceae</taxon>
        <taxon>Arcanobacterium</taxon>
    </lineage>
</organism>
<accession>A0ABX7IKI7</accession>
<dbReference type="Proteomes" id="UP000602653">
    <property type="component" value="Chromosome"/>
</dbReference>
<dbReference type="Pfam" id="PF02028">
    <property type="entry name" value="BCCT"/>
    <property type="match status" value="1"/>
</dbReference>
<evidence type="ECO:0000256" key="3">
    <source>
        <dbReference type="ARBA" id="ARBA00022448"/>
    </source>
</evidence>
<feature type="transmembrane region" description="Helical" evidence="8">
    <location>
        <begin position="458"/>
        <end position="477"/>
    </location>
</feature>
<evidence type="ECO:0000256" key="4">
    <source>
        <dbReference type="ARBA" id="ARBA00022475"/>
    </source>
</evidence>
<dbReference type="PROSITE" id="PS01303">
    <property type="entry name" value="BCCT"/>
    <property type="match status" value="1"/>
</dbReference>
<feature type="transmembrane region" description="Helical" evidence="8">
    <location>
        <begin position="20"/>
        <end position="37"/>
    </location>
</feature>
<feature type="transmembrane region" description="Helical" evidence="8">
    <location>
        <begin position="57"/>
        <end position="77"/>
    </location>
</feature>
<dbReference type="InterPro" id="IPR018093">
    <property type="entry name" value="BCCT_CS"/>
</dbReference>
<keyword evidence="6 8" id="KW-1133">Transmembrane helix</keyword>
<feature type="transmembrane region" description="Helical" evidence="8">
    <location>
        <begin position="146"/>
        <end position="169"/>
    </location>
</feature>
<gene>
    <name evidence="9" type="primary">betT</name>
    <name evidence="9" type="ORF">JTE88_02480</name>
</gene>
<evidence type="ECO:0000256" key="8">
    <source>
        <dbReference type="SAM" id="Phobius"/>
    </source>
</evidence>
<feature type="transmembrane region" description="Helical" evidence="8">
    <location>
        <begin position="409"/>
        <end position="428"/>
    </location>
</feature>
<evidence type="ECO:0000256" key="7">
    <source>
        <dbReference type="ARBA" id="ARBA00023136"/>
    </source>
</evidence>
<dbReference type="EMBL" id="CP070228">
    <property type="protein sequence ID" value="QRV02630.1"/>
    <property type="molecule type" value="Genomic_DNA"/>
</dbReference>
<feature type="transmembrane region" description="Helical" evidence="8">
    <location>
        <begin position="97"/>
        <end position="118"/>
    </location>
</feature>
<sequence length="689" mass="75659">MFVHTTSDNSRKSITVKHHVFWGSALAITALAAWTILGPDTAGSALGAATLWIGRWFGWFYILLGTACVVFVFYIAFSRYGNIRLSSPSARPEYSNLAWASMLFAAGIGTDILFFSVAEPVSQYMHPPQEIPQSIPAAEQVPVWAIFHYGITGWAMYALMGLALGYFTYRRGRPIAARTALEPIFGEQKMAGILGDVVDIAAILGAVFGVVTTLGIGVVQINVGLDIMFGIDKGLPAQIVLIVIAVALAIVSAVSGVSRGIRILSQINVVGALALIAWVLVTGRPEFLLNAMVTNVGDLVAHFPQMTLDTMAYSDAELWKNAWTLFFWAWWVAWASFVGMFLARISRGRTIRQFVFGVMTIPFMYVVLWISIFGNRAIDYILHAPDGLEFAEMTVNIPELGFYHLLQQVPGGTAVILLATAVGFLFYVTSADSGALVMANLCSNLPTPTTDARSWLRIFWATLTGILTTGMLIVGGIPALQSASVIMGLPFAFVIALTMAGFYQEISQDAKNMVLHRAGYPAPVGVSPGSVLANASWREWLSQIFGTVSPAQAQNYLDRVVFPALETLVREMDKQGDFEVRIIRGEADEYRDLDVERIVYDHLSLRVENAHGEFYYRVLSVDAPAMVYGTQIPTEHDRSTRLEVQSSNADEPYDIMGYSGEAIIYDVLGQFERYVRHSEMLHGEPSSSQ</sequence>
<dbReference type="InterPro" id="IPR000060">
    <property type="entry name" value="BCCT_transptr"/>
</dbReference>
<evidence type="ECO:0000256" key="1">
    <source>
        <dbReference type="ARBA" id="ARBA00004651"/>
    </source>
</evidence>
<comment type="subcellular location">
    <subcellularLocation>
        <location evidence="1">Cell membrane</location>
        <topology evidence="1">Multi-pass membrane protein</topology>
    </subcellularLocation>
</comment>
<keyword evidence="10" id="KW-1185">Reference proteome</keyword>
<comment type="similarity">
    <text evidence="2">Belongs to the BCCT transporter (TC 2.A.15) family.</text>
</comment>
<name>A0ABX7IKI7_9ACTO</name>
<proteinExistence type="inferred from homology"/>
<keyword evidence="3" id="KW-0813">Transport</keyword>
<evidence type="ECO:0000256" key="6">
    <source>
        <dbReference type="ARBA" id="ARBA00022989"/>
    </source>
</evidence>
<feature type="transmembrane region" description="Helical" evidence="8">
    <location>
        <begin position="483"/>
        <end position="503"/>
    </location>
</feature>
<feature type="transmembrane region" description="Helical" evidence="8">
    <location>
        <begin position="354"/>
        <end position="372"/>
    </location>
</feature>
<evidence type="ECO:0000313" key="10">
    <source>
        <dbReference type="Proteomes" id="UP000602653"/>
    </source>
</evidence>
<protein>
    <submittedName>
        <fullName evidence="9">Choline BCCT transporter BetT</fullName>
    </submittedName>
</protein>
<keyword evidence="4" id="KW-1003">Cell membrane</keyword>
<keyword evidence="5 8" id="KW-0812">Transmembrane</keyword>
<reference evidence="9 10" key="1">
    <citation type="submission" date="2021-02" db="EMBL/GenBank/DDBJ databases">
        <title>Complete Genome Sequence of Arcanobacterium phocisimile strain DSM 26142T from a harbour seal.</title>
        <authorList>
            <person name="Borowiak M."/>
            <person name="Alssahen M."/>
            <person name="Malorny B."/>
            <person name="Laemmler C."/>
            <person name="Siebert U."/>
            <person name="Ploetz M."/>
            <person name="Abdulmawjood A."/>
        </authorList>
    </citation>
    <scope>NUCLEOTIDE SEQUENCE [LARGE SCALE GENOMIC DNA]</scope>
    <source>
        <strain evidence="9 10">DSM 26142</strain>
    </source>
</reference>
<feature type="transmembrane region" description="Helical" evidence="8">
    <location>
        <begin position="263"/>
        <end position="281"/>
    </location>
</feature>